<dbReference type="Proteomes" id="UP000003374">
    <property type="component" value="Unassembled WGS sequence"/>
</dbReference>
<dbReference type="InterPro" id="IPR018642">
    <property type="entry name" value="DUF2066"/>
</dbReference>
<dbReference type="AlphaFoldDB" id="A4BSN6"/>
<keyword evidence="3" id="KW-1185">Reference proteome</keyword>
<sequence length="378" mass="40873">MRAVVEYASEGGKAMGAGLMARVFIVCIGLTLLYAGSSRTACGQDLPTARVAVTDQSAGARAEALRAAITQVLVRLTGRADIAHAAPVASLMTSPQPYLQQYHYEHGEGGRLELITRFDGQSLRRVLIQRGIPIWQAARPPVLVWFAFDSNGEQELVNAAAGSQLHEALSRAVAELGIPVIFPLLDSQDRQRVSYSDVADGFSEPVLAASRRYSTELVLILRITRSRSGNWQGRWSLYQDDSNSSWESGGVSIEQALAQGVPVLAARLRSSYTLLPDLAASSRLQIRIGGVDSLERFAALEELLTSLPGVAAIHLRRAEAEWVSIKLSLNVARSQIEQELAHHPRLESSAPLPLASSDGSAADNPSSAQSELTYRLIR</sequence>
<dbReference type="EMBL" id="AAOF01000010">
    <property type="protein sequence ID" value="EAR21306.1"/>
    <property type="molecule type" value="Genomic_DNA"/>
</dbReference>
<evidence type="ECO:0000313" key="2">
    <source>
        <dbReference type="EMBL" id="EAR21306.1"/>
    </source>
</evidence>
<gene>
    <name evidence="2" type="ORF">NB231_08615</name>
</gene>
<comment type="caution">
    <text evidence="2">The sequence shown here is derived from an EMBL/GenBank/DDBJ whole genome shotgun (WGS) entry which is preliminary data.</text>
</comment>
<feature type="region of interest" description="Disordered" evidence="1">
    <location>
        <begin position="347"/>
        <end position="378"/>
    </location>
</feature>
<accession>A4BSN6</accession>
<dbReference type="RefSeq" id="WP_005001509.1">
    <property type="nucleotide sequence ID" value="NZ_CH672427.1"/>
</dbReference>
<name>A4BSN6_9GAMM</name>
<evidence type="ECO:0000313" key="3">
    <source>
        <dbReference type="Proteomes" id="UP000003374"/>
    </source>
</evidence>
<evidence type="ECO:0000256" key="1">
    <source>
        <dbReference type="SAM" id="MobiDB-lite"/>
    </source>
</evidence>
<proteinExistence type="predicted"/>
<dbReference type="eggNOG" id="COG3249">
    <property type="taxonomic scope" value="Bacteria"/>
</dbReference>
<dbReference type="Pfam" id="PF09839">
    <property type="entry name" value="DUF2066"/>
    <property type="match status" value="1"/>
</dbReference>
<dbReference type="STRING" id="314278.NB231_08615"/>
<organism evidence="2 3">
    <name type="scientific">Nitrococcus mobilis Nb-231</name>
    <dbReference type="NCBI Taxonomy" id="314278"/>
    <lineage>
        <taxon>Bacteria</taxon>
        <taxon>Pseudomonadati</taxon>
        <taxon>Pseudomonadota</taxon>
        <taxon>Gammaproteobacteria</taxon>
        <taxon>Chromatiales</taxon>
        <taxon>Ectothiorhodospiraceae</taxon>
        <taxon>Nitrococcus</taxon>
    </lineage>
</organism>
<protein>
    <recommendedName>
        <fullName evidence="4">DUF2066 domain-containing protein</fullName>
    </recommendedName>
</protein>
<feature type="compositionally biased region" description="Low complexity" evidence="1">
    <location>
        <begin position="348"/>
        <end position="363"/>
    </location>
</feature>
<dbReference type="HOGENOM" id="CLU_041769_1_0_6"/>
<reference evidence="2" key="1">
    <citation type="submission" date="2006-02" db="EMBL/GenBank/DDBJ databases">
        <authorList>
            <person name="Waterbury J."/>
            <person name="Ferriera S."/>
            <person name="Johnson J."/>
            <person name="Kravitz S."/>
            <person name="Halpern A."/>
            <person name="Remington K."/>
            <person name="Beeson K."/>
            <person name="Tran B."/>
            <person name="Rogers Y.-H."/>
            <person name="Friedman R."/>
            <person name="Venter J.C."/>
        </authorList>
    </citation>
    <scope>NUCLEOTIDE SEQUENCE [LARGE SCALE GENOMIC DNA]</scope>
    <source>
        <strain evidence="2">Nb-231</strain>
    </source>
</reference>
<dbReference type="OrthoDB" id="6195299at2"/>
<evidence type="ECO:0008006" key="4">
    <source>
        <dbReference type="Google" id="ProtNLM"/>
    </source>
</evidence>